<dbReference type="AlphaFoldDB" id="A0A2Z2NYH8"/>
<dbReference type="KEGG" id="gai:IMCC3135_10550"/>
<evidence type="ECO:0000256" key="1">
    <source>
        <dbReference type="ARBA" id="ARBA00022729"/>
    </source>
</evidence>
<dbReference type="InterPro" id="IPR036680">
    <property type="entry name" value="SPOR-like_sf"/>
</dbReference>
<feature type="signal peptide" evidence="6">
    <location>
        <begin position="1"/>
        <end position="23"/>
    </location>
</feature>
<dbReference type="InterPro" id="IPR034718">
    <property type="entry name" value="RlpA"/>
</dbReference>
<keyword evidence="2 4" id="KW-0456">Lyase</keyword>
<evidence type="ECO:0000256" key="6">
    <source>
        <dbReference type="SAM" id="SignalP"/>
    </source>
</evidence>
<dbReference type="EMBL" id="CP018632">
    <property type="protein sequence ID" value="ASJ72204.1"/>
    <property type="molecule type" value="Genomic_DNA"/>
</dbReference>
<dbReference type="PROSITE" id="PS51724">
    <property type="entry name" value="SPOR"/>
    <property type="match status" value="1"/>
</dbReference>
<dbReference type="GO" id="GO:0005886">
    <property type="term" value="C:plasma membrane"/>
    <property type="evidence" value="ECO:0007669"/>
    <property type="project" value="UniProtKB-SubCell"/>
</dbReference>
<dbReference type="Pfam" id="PF05036">
    <property type="entry name" value="SPOR"/>
    <property type="match status" value="1"/>
</dbReference>
<evidence type="ECO:0000259" key="7">
    <source>
        <dbReference type="PROSITE" id="PS51724"/>
    </source>
</evidence>
<evidence type="ECO:0000313" key="9">
    <source>
        <dbReference type="Proteomes" id="UP000250079"/>
    </source>
</evidence>
<dbReference type="InterPro" id="IPR036908">
    <property type="entry name" value="RlpA-like_sf"/>
</dbReference>
<comment type="subcellular location">
    <subcellularLocation>
        <location evidence="4">Cell membrane</location>
        <topology evidence="4">Lipid-anchor</topology>
    </subcellularLocation>
</comment>
<reference evidence="8 9" key="1">
    <citation type="submission" date="2016-12" db="EMBL/GenBank/DDBJ databases">
        <authorList>
            <person name="Song W.-J."/>
            <person name="Kurnit D.M."/>
        </authorList>
    </citation>
    <scope>NUCLEOTIDE SEQUENCE [LARGE SCALE GENOMIC DNA]</scope>
    <source>
        <strain evidence="8 9">IMCC3135</strain>
    </source>
</reference>
<dbReference type="Proteomes" id="UP000250079">
    <property type="component" value="Chromosome"/>
</dbReference>
<keyword evidence="4" id="KW-0472">Membrane</keyword>
<gene>
    <name evidence="4" type="primary">rlpA</name>
    <name evidence="8" type="ORF">IMCC3135_10550</name>
</gene>
<organism evidence="8 9">
    <name type="scientific">Granulosicoccus antarcticus IMCC3135</name>
    <dbReference type="NCBI Taxonomy" id="1192854"/>
    <lineage>
        <taxon>Bacteria</taxon>
        <taxon>Pseudomonadati</taxon>
        <taxon>Pseudomonadota</taxon>
        <taxon>Gammaproteobacteria</taxon>
        <taxon>Chromatiales</taxon>
        <taxon>Granulosicoccaceae</taxon>
        <taxon>Granulosicoccus</taxon>
    </lineage>
</organism>
<feature type="domain" description="SPOR" evidence="7">
    <location>
        <begin position="222"/>
        <end position="301"/>
    </location>
</feature>
<dbReference type="InterPro" id="IPR009009">
    <property type="entry name" value="RlpA-like_DPBB"/>
</dbReference>
<comment type="function">
    <text evidence="4">Lytic transglycosylase with a strong preference for naked glycan strands that lack stem peptides.</text>
</comment>
<dbReference type="PROSITE" id="PS51257">
    <property type="entry name" value="PROKAR_LIPOPROTEIN"/>
    <property type="match status" value="1"/>
</dbReference>
<dbReference type="InterPro" id="IPR007730">
    <property type="entry name" value="SPOR-like_dom"/>
</dbReference>
<dbReference type="GO" id="GO:0000270">
    <property type="term" value="P:peptidoglycan metabolic process"/>
    <property type="evidence" value="ECO:0007669"/>
    <property type="project" value="UniProtKB-UniRule"/>
</dbReference>
<dbReference type="NCBIfam" id="TIGR00413">
    <property type="entry name" value="rlpA"/>
    <property type="match status" value="1"/>
</dbReference>
<dbReference type="Gene3D" id="2.40.40.10">
    <property type="entry name" value="RlpA-like domain"/>
    <property type="match status" value="1"/>
</dbReference>
<dbReference type="Pfam" id="PF03330">
    <property type="entry name" value="DPBB_1"/>
    <property type="match status" value="1"/>
</dbReference>
<comment type="similarity">
    <text evidence="4 5">Belongs to the RlpA family.</text>
</comment>
<dbReference type="EC" id="4.2.2.-" evidence="4"/>
<dbReference type="SUPFAM" id="SSF50685">
    <property type="entry name" value="Barwin-like endoglucanases"/>
    <property type="match status" value="1"/>
</dbReference>
<evidence type="ECO:0000256" key="2">
    <source>
        <dbReference type="ARBA" id="ARBA00023239"/>
    </source>
</evidence>
<dbReference type="GO" id="GO:0009279">
    <property type="term" value="C:cell outer membrane"/>
    <property type="evidence" value="ECO:0007669"/>
    <property type="project" value="TreeGrafter"/>
</dbReference>
<dbReference type="RefSeq" id="WP_088917541.1">
    <property type="nucleotide sequence ID" value="NZ_CP018632.1"/>
</dbReference>
<protein>
    <recommendedName>
        <fullName evidence="4">Endolytic peptidoglycan transglycosylase RlpA</fullName>
        <ecNumber evidence="4">4.2.2.-</ecNumber>
    </recommendedName>
</protein>
<dbReference type="SUPFAM" id="SSF110997">
    <property type="entry name" value="Sporulation related repeat"/>
    <property type="match status" value="1"/>
</dbReference>
<dbReference type="HAMAP" id="MF_02071">
    <property type="entry name" value="RlpA"/>
    <property type="match status" value="1"/>
</dbReference>
<keyword evidence="4" id="KW-0564">Palmitate</keyword>
<dbReference type="Gene3D" id="3.30.70.1070">
    <property type="entry name" value="Sporulation related repeat"/>
    <property type="match status" value="1"/>
</dbReference>
<dbReference type="GO" id="GO:0008932">
    <property type="term" value="F:lytic endotransglycosylase activity"/>
    <property type="evidence" value="ECO:0007669"/>
    <property type="project" value="UniProtKB-UniRule"/>
</dbReference>
<dbReference type="CDD" id="cd22268">
    <property type="entry name" value="DPBB_RlpA-like"/>
    <property type="match status" value="1"/>
</dbReference>
<dbReference type="PANTHER" id="PTHR34183">
    <property type="entry name" value="ENDOLYTIC PEPTIDOGLYCAN TRANSGLYCOSYLASE RLPA"/>
    <property type="match status" value="1"/>
</dbReference>
<keyword evidence="4" id="KW-0449">Lipoprotein</keyword>
<evidence type="ECO:0000256" key="4">
    <source>
        <dbReference type="HAMAP-Rule" id="MF_02071"/>
    </source>
</evidence>
<dbReference type="InterPro" id="IPR012997">
    <property type="entry name" value="RplA"/>
</dbReference>
<keyword evidence="9" id="KW-1185">Reference proteome</keyword>
<keyword evidence="1 6" id="KW-0732">Signal</keyword>
<keyword evidence="3 4" id="KW-0961">Cell wall biogenesis/degradation</keyword>
<dbReference type="OrthoDB" id="9779128at2"/>
<evidence type="ECO:0000256" key="5">
    <source>
        <dbReference type="RuleBase" id="RU003495"/>
    </source>
</evidence>
<feature type="chain" id="PRO_5016470291" description="Endolytic peptidoglycan transglycosylase RlpA" evidence="6">
    <location>
        <begin position="24"/>
        <end position="303"/>
    </location>
</feature>
<name>A0A2Z2NYH8_9GAMM</name>
<dbReference type="GO" id="GO:0042834">
    <property type="term" value="F:peptidoglycan binding"/>
    <property type="evidence" value="ECO:0007669"/>
    <property type="project" value="InterPro"/>
</dbReference>
<dbReference type="PANTHER" id="PTHR34183:SF1">
    <property type="entry name" value="ENDOLYTIC PEPTIDOGLYCAN TRANSGLYCOSYLASE RLPA"/>
    <property type="match status" value="1"/>
</dbReference>
<sequence>MKMLTLRVGVCLLAAGLTSSCSAVGAQPAWKLAVAGDGPGDPASLSMRKVIVENLPKSRYGNATQYKVFGKDYQVLDSAEGFKERGVASWYGKKFHGRPTSSGEPYDMHLLTAAHKHLPLPTFVRVTRVDTGQSIVVKVNDRGPFVEDRIIDLSYAAAVELDMLEQGKTEVFIEALSTHEPEIQAEAEVAPPKVVVVQAEVASPAEALSEPLPEPLLNAESEDASEWTYLQVGAFANAGNAETMLDNLQNFLAEVPAEISHDAALNLFRVRIGPLSSEQSMKDAQSSLTQAGIQSYKVISANP</sequence>
<evidence type="ECO:0000313" key="8">
    <source>
        <dbReference type="EMBL" id="ASJ72204.1"/>
    </source>
</evidence>
<evidence type="ECO:0000256" key="3">
    <source>
        <dbReference type="ARBA" id="ARBA00023316"/>
    </source>
</evidence>
<proteinExistence type="inferred from homology"/>
<keyword evidence="4" id="KW-1003">Cell membrane</keyword>
<accession>A0A2Z2NYH8</accession>
<dbReference type="GO" id="GO:0071555">
    <property type="term" value="P:cell wall organization"/>
    <property type="evidence" value="ECO:0007669"/>
    <property type="project" value="UniProtKB-KW"/>
</dbReference>